<organism evidence="2">
    <name type="scientific">Zea mays</name>
    <name type="common">Maize</name>
    <dbReference type="NCBI Taxonomy" id="4577"/>
    <lineage>
        <taxon>Eukaryota</taxon>
        <taxon>Viridiplantae</taxon>
        <taxon>Streptophyta</taxon>
        <taxon>Embryophyta</taxon>
        <taxon>Tracheophyta</taxon>
        <taxon>Spermatophyta</taxon>
        <taxon>Magnoliopsida</taxon>
        <taxon>Liliopsida</taxon>
        <taxon>Poales</taxon>
        <taxon>Poaceae</taxon>
        <taxon>PACMAD clade</taxon>
        <taxon>Panicoideae</taxon>
        <taxon>Andropogonodae</taxon>
        <taxon>Andropogoneae</taxon>
        <taxon>Tripsacinae</taxon>
        <taxon>Zea</taxon>
    </lineage>
</organism>
<name>C0HF16_MAIZE</name>
<feature type="compositionally biased region" description="Basic and acidic residues" evidence="1">
    <location>
        <begin position="42"/>
        <end position="51"/>
    </location>
</feature>
<dbReference type="RefSeq" id="NP_001159265.1">
    <property type="nucleotide sequence ID" value="NM_001165793.1"/>
</dbReference>
<dbReference type="GeneID" id="100304355"/>
<accession>C0HF16</accession>
<proteinExistence type="evidence at transcript level"/>
<dbReference type="AlphaFoldDB" id="C0HF16"/>
<dbReference type="EMBL" id="BT060922">
    <property type="protein sequence ID" value="ACN25619.1"/>
    <property type="molecule type" value="mRNA"/>
</dbReference>
<feature type="compositionally biased region" description="Acidic residues" evidence="1">
    <location>
        <begin position="1"/>
        <end position="14"/>
    </location>
</feature>
<evidence type="ECO:0000313" key="2">
    <source>
        <dbReference type="EMBL" id="ACN25619.1"/>
    </source>
</evidence>
<feature type="region of interest" description="Disordered" evidence="1">
    <location>
        <begin position="1"/>
        <end position="76"/>
    </location>
</feature>
<protein>
    <submittedName>
        <fullName evidence="2">Uncharacterized protein</fullName>
    </submittedName>
</protein>
<reference evidence="2" key="1">
    <citation type="journal article" date="2009" name="PLoS Genet.">
        <title>Sequencing, mapping, and analysis of 27,455 maize full-length cDNAs.</title>
        <authorList>
            <person name="Soderlund C."/>
            <person name="Descour A."/>
            <person name="Kudrna D."/>
            <person name="Bomhoff M."/>
            <person name="Boyd L."/>
            <person name="Currie J."/>
            <person name="Angelova A."/>
            <person name="Collura K."/>
            <person name="Wissotski M."/>
            <person name="Ashley E."/>
            <person name="Morrow D."/>
            <person name="Fernandes J."/>
            <person name="Walbot V."/>
            <person name="Yu Y."/>
        </authorList>
    </citation>
    <scope>NUCLEOTIDE SEQUENCE</scope>
    <source>
        <strain evidence="2">B73</strain>
    </source>
</reference>
<sequence length="98" mass="10751">MTVSDDETVEIDDNEERRLCGLTGDYNEDDLREDAAALLGHSSEHPIHVGDEQQGGGEEGQGEGDEHNAKHCRPSTSPVWLDFEKLFKIVNGKKGCPS</sequence>
<dbReference type="OrthoDB" id="10582587at2759"/>
<dbReference type="KEGG" id="zma:100304355"/>
<evidence type="ECO:0000256" key="1">
    <source>
        <dbReference type="SAM" id="MobiDB-lite"/>
    </source>
</evidence>